<evidence type="ECO:0000256" key="2">
    <source>
        <dbReference type="ARBA" id="ARBA00023242"/>
    </source>
</evidence>
<dbReference type="Pfam" id="PF09739">
    <property type="entry name" value="MCM_bind"/>
    <property type="match status" value="1"/>
</dbReference>
<evidence type="ECO:0000313" key="3">
    <source>
        <dbReference type="EMBL" id="CAK9150581.1"/>
    </source>
</evidence>
<evidence type="ECO:0000256" key="1">
    <source>
        <dbReference type="ARBA" id="ARBA00004123"/>
    </source>
</evidence>
<evidence type="ECO:0000313" key="4">
    <source>
        <dbReference type="EMBL" id="CAK9160592.1"/>
    </source>
</evidence>
<sequence length="228" mass="25648">MSVFGNCLKVAVKNLVPFTHSIPLTVDFLNNGTLAPRKDNQANRLLSGVLQLAQGSHLTIDETHLQAGTLNSTGIDNIRNLKNLMDLQKVEYDFTYYKMEMAADVQLLVLSEGKSNILPADVVLPFHPSSAGSSEVSDAEALKAWRWYLATLRSLPHSIGQEMQKVVEDDLVAARQADRSLGSKEFSRWLTMARLMSASFGETCLSLEKWRMVKELQRLRRERLQESR</sequence>
<comment type="caution">
    <text evidence="4">The sequence shown here is derived from an EMBL/GenBank/DDBJ whole genome shotgun (WGS) entry which is preliminary data.</text>
</comment>
<dbReference type="GO" id="GO:0005634">
    <property type="term" value="C:nucleus"/>
    <property type="evidence" value="ECO:0007669"/>
    <property type="project" value="UniProtKB-SubCell"/>
</dbReference>
<gene>
    <name evidence="3" type="ORF">ILEXP_LOCUS18737</name>
    <name evidence="4" type="ORF">ILEXP_LOCUS29365</name>
</gene>
<comment type="subcellular location">
    <subcellularLocation>
        <location evidence="1">Nucleus</location>
    </subcellularLocation>
</comment>
<accession>A0ABC8SU52</accession>
<dbReference type="AlphaFoldDB" id="A0ABC8SU52"/>
<keyword evidence="2" id="KW-0539">Nucleus</keyword>
<dbReference type="InterPro" id="IPR019140">
    <property type="entry name" value="MCM_complex-bd"/>
</dbReference>
<evidence type="ECO:0000313" key="5">
    <source>
        <dbReference type="Proteomes" id="UP001642360"/>
    </source>
</evidence>
<dbReference type="Proteomes" id="UP001642360">
    <property type="component" value="Unassembled WGS sequence"/>
</dbReference>
<evidence type="ECO:0008006" key="6">
    <source>
        <dbReference type="Google" id="ProtNLM"/>
    </source>
</evidence>
<protein>
    <recommendedName>
        <fullName evidence="6">Mini-chromosome maintenance complex-binding protein</fullName>
    </recommendedName>
</protein>
<organism evidence="4 5">
    <name type="scientific">Ilex paraguariensis</name>
    <name type="common">yerba mate</name>
    <dbReference type="NCBI Taxonomy" id="185542"/>
    <lineage>
        <taxon>Eukaryota</taxon>
        <taxon>Viridiplantae</taxon>
        <taxon>Streptophyta</taxon>
        <taxon>Embryophyta</taxon>
        <taxon>Tracheophyta</taxon>
        <taxon>Spermatophyta</taxon>
        <taxon>Magnoliopsida</taxon>
        <taxon>eudicotyledons</taxon>
        <taxon>Gunneridae</taxon>
        <taxon>Pentapetalae</taxon>
        <taxon>asterids</taxon>
        <taxon>campanulids</taxon>
        <taxon>Aquifoliales</taxon>
        <taxon>Aquifoliaceae</taxon>
        <taxon>Ilex</taxon>
    </lineage>
</organism>
<reference evidence="4 5" key="1">
    <citation type="submission" date="2024-02" db="EMBL/GenBank/DDBJ databases">
        <authorList>
            <person name="Vignale AGUSTIN F."/>
            <person name="Sosa J E."/>
            <person name="Modenutti C."/>
        </authorList>
    </citation>
    <scope>NUCLEOTIDE SEQUENCE [LARGE SCALE GENOMIC DNA]</scope>
</reference>
<dbReference type="EMBL" id="CAUOFW020002056">
    <property type="protein sequence ID" value="CAK9150581.1"/>
    <property type="molecule type" value="Genomic_DNA"/>
</dbReference>
<name>A0ABC8SU52_9AQUA</name>
<keyword evidence="5" id="KW-1185">Reference proteome</keyword>
<dbReference type="PANTHER" id="PTHR13489">
    <property type="entry name" value="MINI-CHROMOSOME MAINTENANCE COMPLEX-BINDING PROTEIN"/>
    <property type="match status" value="1"/>
</dbReference>
<dbReference type="PANTHER" id="PTHR13489:SF0">
    <property type="entry name" value="MINI-CHROMOSOME MAINTENANCE COMPLEX-BINDING PROTEIN"/>
    <property type="match status" value="1"/>
</dbReference>
<dbReference type="EMBL" id="CAUOFW020003547">
    <property type="protein sequence ID" value="CAK9160592.1"/>
    <property type="molecule type" value="Genomic_DNA"/>
</dbReference>
<proteinExistence type="predicted"/>